<dbReference type="CDD" id="cd02019">
    <property type="entry name" value="NK"/>
    <property type="match status" value="1"/>
</dbReference>
<dbReference type="PANTHER" id="PTHR10285">
    <property type="entry name" value="URIDINE KINASE"/>
    <property type="match status" value="1"/>
</dbReference>
<organism evidence="1 2">
    <name type="scientific">Stackebrandtia endophytica</name>
    <dbReference type="NCBI Taxonomy" id="1496996"/>
    <lineage>
        <taxon>Bacteria</taxon>
        <taxon>Bacillati</taxon>
        <taxon>Actinomycetota</taxon>
        <taxon>Actinomycetes</taxon>
        <taxon>Glycomycetales</taxon>
        <taxon>Glycomycetaceae</taxon>
        <taxon>Stackebrandtia</taxon>
    </lineage>
</organism>
<gene>
    <name evidence="1" type="ORF">FB566_5225</name>
</gene>
<comment type="caution">
    <text evidence="1">The sequence shown here is derived from an EMBL/GenBank/DDBJ whole genome shotgun (WGS) entry which is preliminary data.</text>
</comment>
<dbReference type="Gene3D" id="3.40.50.300">
    <property type="entry name" value="P-loop containing nucleotide triphosphate hydrolases"/>
    <property type="match status" value="2"/>
</dbReference>
<dbReference type="Proteomes" id="UP000317043">
    <property type="component" value="Unassembled WGS sequence"/>
</dbReference>
<dbReference type="EMBL" id="VFOW01000001">
    <property type="protein sequence ID" value="TQL79615.1"/>
    <property type="molecule type" value="Genomic_DNA"/>
</dbReference>
<reference evidence="1 2" key="1">
    <citation type="submission" date="2019-06" db="EMBL/GenBank/DDBJ databases">
        <title>Sequencing the genomes of 1000 actinobacteria strains.</title>
        <authorList>
            <person name="Klenk H.-P."/>
        </authorList>
    </citation>
    <scope>NUCLEOTIDE SEQUENCE [LARGE SCALE GENOMIC DNA]</scope>
    <source>
        <strain evidence="1 2">DSM 45928</strain>
    </source>
</reference>
<sequence>MTWDRIDDLATDAARLAPHSGRAILALAGPPGAGKSTLATRLVEVVNRGHPEPICGYVPLDGFHLSNRQLRRLGRSDRKGAVHTFDVWGYVALLRRLSTETDRPIYVPDYDRRLHEPIAARHVVAPTVRLIITEGNYLAADRPGWREVGELATQLWYVSADASLRDRRLIRRQVAGGRSQIEARSWVDNNDRLNAAAVEADLSRCDRIVAVAPVDR</sequence>
<dbReference type="RefSeq" id="WP_142045047.1">
    <property type="nucleotide sequence ID" value="NZ_JBHTGS010000002.1"/>
</dbReference>
<evidence type="ECO:0000313" key="1">
    <source>
        <dbReference type="EMBL" id="TQL79615.1"/>
    </source>
</evidence>
<dbReference type="InterPro" id="IPR027417">
    <property type="entry name" value="P-loop_NTPase"/>
</dbReference>
<name>A0A543B451_9ACTN</name>
<dbReference type="InParanoid" id="A0A543B451"/>
<accession>A0A543B451</accession>
<dbReference type="NCBIfam" id="NF006743">
    <property type="entry name" value="PRK09270.1-2"/>
    <property type="match status" value="1"/>
</dbReference>
<proteinExistence type="predicted"/>
<evidence type="ECO:0000313" key="2">
    <source>
        <dbReference type="Proteomes" id="UP000317043"/>
    </source>
</evidence>
<keyword evidence="2" id="KW-1185">Reference proteome</keyword>
<dbReference type="SUPFAM" id="SSF52540">
    <property type="entry name" value="P-loop containing nucleoside triphosphate hydrolases"/>
    <property type="match status" value="1"/>
</dbReference>
<dbReference type="OrthoDB" id="3192509at2"/>
<protein>
    <recommendedName>
        <fullName evidence="3">Nucleoside/nucleotide kinase family protein</fullName>
    </recommendedName>
</protein>
<evidence type="ECO:0008006" key="3">
    <source>
        <dbReference type="Google" id="ProtNLM"/>
    </source>
</evidence>
<dbReference type="AlphaFoldDB" id="A0A543B451"/>